<sequence length="142" mass="16437">MKSHVYFNCSLLVAVFLVGYVLAEGANETNHRFLETVDCISTSGNKVYCEIFVNQCIYALPEMVKEYYRYCLDRLFPDGRGTCKNGEELYKSAEKRKQLDFCIRYNTRGRDMSESDQERVTYFYQCTDYVAQKLGCAVPSSN</sequence>
<feature type="signal peptide" evidence="1">
    <location>
        <begin position="1"/>
        <end position="23"/>
    </location>
</feature>
<evidence type="ECO:0000256" key="1">
    <source>
        <dbReference type="SAM" id="SignalP"/>
    </source>
</evidence>
<reference evidence="2 3" key="1">
    <citation type="submission" date="2024-04" db="EMBL/GenBank/DDBJ databases">
        <authorList>
            <person name="Rising A."/>
            <person name="Reimegard J."/>
            <person name="Sonavane S."/>
            <person name="Akerstrom W."/>
            <person name="Nylinder S."/>
            <person name="Hedman E."/>
            <person name="Kallberg Y."/>
        </authorList>
    </citation>
    <scope>NUCLEOTIDE SEQUENCE [LARGE SCALE GENOMIC DNA]</scope>
</reference>
<proteinExistence type="predicted"/>
<evidence type="ECO:0000313" key="3">
    <source>
        <dbReference type="Proteomes" id="UP001497382"/>
    </source>
</evidence>
<keyword evidence="1" id="KW-0732">Signal</keyword>
<feature type="chain" id="PRO_5043494703" evidence="1">
    <location>
        <begin position="24"/>
        <end position="142"/>
    </location>
</feature>
<protein>
    <submittedName>
        <fullName evidence="2">Uncharacterized protein</fullName>
    </submittedName>
</protein>
<accession>A0AAV1ZTV7</accession>
<dbReference type="AlphaFoldDB" id="A0AAV1ZTV7"/>
<dbReference type="Proteomes" id="UP001497382">
    <property type="component" value="Unassembled WGS sequence"/>
</dbReference>
<organism evidence="2 3">
    <name type="scientific">Larinioides sclopetarius</name>
    <dbReference type="NCBI Taxonomy" id="280406"/>
    <lineage>
        <taxon>Eukaryota</taxon>
        <taxon>Metazoa</taxon>
        <taxon>Ecdysozoa</taxon>
        <taxon>Arthropoda</taxon>
        <taxon>Chelicerata</taxon>
        <taxon>Arachnida</taxon>
        <taxon>Araneae</taxon>
        <taxon>Araneomorphae</taxon>
        <taxon>Entelegynae</taxon>
        <taxon>Araneoidea</taxon>
        <taxon>Araneidae</taxon>
        <taxon>Larinioides</taxon>
    </lineage>
</organism>
<keyword evidence="3" id="KW-1185">Reference proteome</keyword>
<name>A0AAV1ZTV7_9ARAC</name>
<evidence type="ECO:0000313" key="2">
    <source>
        <dbReference type="EMBL" id="CAL1275278.1"/>
    </source>
</evidence>
<dbReference type="EMBL" id="CAXIEN010000084">
    <property type="protein sequence ID" value="CAL1275278.1"/>
    <property type="molecule type" value="Genomic_DNA"/>
</dbReference>
<comment type="caution">
    <text evidence="2">The sequence shown here is derived from an EMBL/GenBank/DDBJ whole genome shotgun (WGS) entry which is preliminary data.</text>
</comment>
<gene>
    <name evidence="2" type="ORF">LARSCL_LOCUS7988</name>
</gene>